<evidence type="ECO:0000256" key="7">
    <source>
        <dbReference type="ARBA" id="ARBA00022737"/>
    </source>
</evidence>
<keyword evidence="12" id="KW-0325">Glycoprotein</keyword>
<evidence type="ECO:0000256" key="6">
    <source>
        <dbReference type="ARBA" id="ARBA00022729"/>
    </source>
</evidence>
<dbReference type="OrthoDB" id="9881731at2759"/>
<evidence type="ECO:0000256" key="10">
    <source>
        <dbReference type="ARBA" id="ARBA00023157"/>
    </source>
</evidence>
<dbReference type="GO" id="GO:0004910">
    <property type="term" value="F:interleukin-1, type II, blocking receptor activity"/>
    <property type="evidence" value="ECO:0007669"/>
    <property type="project" value="InterPro"/>
</dbReference>
<dbReference type="PANTHER" id="PTHR11890">
    <property type="entry name" value="INTERLEUKIN-1 RECEPTOR FAMILY MEMBER"/>
    <property type="match status" value="1"/>
</dbReference>
<dbReference type="GeneTree" id="ENSGT01090000259985"/>
<dbReference type="InterPro" id="IPR003599">
    <property type="entry name" value="Ig_sub"/>
</dbReference>
<organism evidence="16 17">
    <name type="scientific">Monodelphis domestica</name>
    <name type="common">Gray short-tailed opossum</name>
    <dbReference type="NCBI Taxonomy" id="13616"/>
    <lineage>
        <taxon>Eukaryota</taxon>
        <taxon>Metazoa</taxon>
        <taxon>Chordata</taxon>
        <taxon>Craniata</taxon>
        <taxon>Vertebrata</taxon>
        <taxon>Euteleostomi</taxon>
        <taxon>Mammalia</taxon>
        <taxon>Metatheria</taxon>
        <taxon>Didelphimorphia</taxon>
        <taxon>Didelphidae</taxon>
        <taxon>Monodelphis</taxon>
    </lineage>
</organism>
<feature type="domain" description="Ig-like" evidence="15">
    <location>
        <begin position="148"/>
        <end position="226"/>
    </location>
</feature>
<evidence type="ECO:0000256" key="14">
    <source>
        <dbReference type="SAM" id="Phobius"/>
    </source>
</evidence>
<dbReference type="InterPro" id="IPR015621">
    <property type="entry name" value="IL-1_rcpt_fam"/>
</dbReference>
<name>F7CBZ9_MONDO</name>
<proteinExistence type="inferred from homology"/>
<dbReference type="GO" id="GO:0004908">
    <property type="term" value="F:interleukin-1 receptor activity"/>
    <property type="evidence" value="ECO:0000318"/>
    <property type="project" value="GO_Central"/>
</dbReference>
<reference evidence="16 17" key="1">
    <citation type="journal article" date="2007" name="Nature">
        <title>Genome of the marsupial Monodelphis domestica reveals innovation in non-coding sequences.</title>
        <authorList>
            <person name="Mikkelsen T.S."/>
            <person name="Wakefield M.J."/>
            <person name="Aken B."/>
            <person name="Amemiya C.T."/>
            <person name="Chang J.L."/>
            <person name="Duke S."/>
            <person name="Garber M."/>
            <person name="Gentles A.J."/>
            <person name="Goodstadt L."/>
            <person name="Heger A."/>
            <person name="Jurka J."/>
            <person name="Kamal M."/>
            <person name="Mauceli E."/>
            <person name="Searle S.M."/>
            <person name="Sharpe T."/>
            <person name="Baker M.L."/>
            <person name="Batzer M.A."/>
            <person name="Benos P.V."/>
            <person name="Belov K."/>
            <person name="Clamp M."/>
            <person name="Cook A."/>
            <person name="Cuff J."/>
            <person name="Das R."/>
            <person name="Davidow L."/>
            <person name="Deakin J.E."/>
            <person name="Fazzari M.J."/>
            <person name="Glass J.L."/>
            <person name="Grabherr M."/>
            <person name="Greally J.M."/>
            <person name="Gu W."/>
            <person name="Hore T.A."/>
            <person name="Huttley G.A."/>
            <person name="Kleber M."/>
            <person name="Jirtle R.L."/>
            <person name="Koina E."/>
            <person name="Lee J.T."/>
            <person name="Mahony S."/>
            <person name="Marra M.A."/>
            <person name="Miller R.D."/>
            <person name="Nicholls R.D."/>
            <person name="Oda M."/>
            <person name="Papenfuss A.T."/>
            <person name="Parra Z.E."/>
            <person name="Pollock D.D."/>
            <person name="Ray D.A."/>
            <person name="Schein J.E."/>
            <person name="Speed T.P."/>
            <person name="Thompson K."/>
            <person name="VandeBerg J.L."/>
            <person name="Wade C.M."/>
            <person name="Walker J.A."/>
            <person name="Waters P.D."/>
            <person name="Webber C."/>
            <person name="Weidman J.R."/>
            <person name="Xie X."/>
            <person name="Zody M.C."/>
            <person name="Baldwin J."/>
            <person name="Abdouelleil A."/>
            <person name="Abdulkadir J."/>
            <person name="Abebe A."/>
            <person name="Abera B."/>
            <person name="Abreu J."/>
            <person name="Acer S.C."/>
            <person name="Aftuck L."/>
            <person name="Alexander A."/>
            <person name="An P."/>
            <person name="Anderson E."/>
            <person name="Anderson S."/>
            <person name="Arachi H."/>
            <person name="Azer M."/>
            <person name="Bachantsang P."/>
            <person name="Barry A."/>
            <person name="Bayul T."/>
            <person name="Berlin A."/>
            <person name="Bessette D."/>
            <person name="Bloom T."/>
            <person name="Bloom T."/>
            <person name="Boguslavskiy L."/>
            <person name="Bonnet C."/>
            <person name="Boukhgalter B."/>
            <person name="Bourzgui I."/>
            <person name="Brown A."/>
            <person name="Cahill P."/>
            <person name="Channer S."/>
            <person name="Cheshatsang Y."/>
            <person name="Chuda L."/>
            <person name="Citroen M."/>
            <person name="Collymore A."/>
            <person name="Cooke P."/>
            <person name="Costello M."/>
            <person name="D'Aco K."/>
            <person name="Daza R."/>
            <person name="De Haan G."/>
            <person name="DeGray S."/>
            <person name="DeMaso C."/>
            <person name="Dhargay N."/>
            <person name="Dooley K."/>
            <person name="Dooley E."/>
            <person name="Doricent M."/>
            <person name="Dorje P."/>
            <person name="Dorjee K."/>
            <person name="Dupes A."/>
            <person name="Elong R."/>
            <person name="Falk J."/>
            <person name="Farina A."/>
            <person name="Faro S."/>
            <person name="Ferguson D."/>
            <person name="Fisher S."/>
            <person name="Foley C.D."/>
            <person name="Franke A."/>
            <person name="Friedrich D."/>
            <person name="Gadbois L."/>
            <person name="Gearin G."/>
            <person name="Gearin C.R."/>
            <person name="Giannoukos G."/>
            <person name="Goode T."/>
            <person name="Graham J."/>
            <person name="Grandbois E."/>
            <person name="Grewal S."/>
            <person name="Gyaltsen K."/>
            <person name="Hafez N."/>
            <person name="Hagos B."/>
            <person name="Hall J."/>
            <person name="Henson C."/>
            <person name="Hollinger A."/>
            <person name="Honan T."/>
            <person name="Huard M.D."/>
            <person name="Hughes L."/>
            <person name="Hurhula B."/>
            <person name="Husby M.E."/>
            <person name="Kamat A."/>
            <person name="Kanga B."/>
            <person name="Kashin S."/>
            <person name="Khazanovich D."/>
            <person name="Kisner P."/>
            <person name="Lance K."/>
            <person name="Lara M."/>
            <person name="Lee W."/>
            <person name="Lennon N."/>
            <person name="Letendre F."/>
            <person name="LeVine R."/>
            <person name="Lipovsky A."/>
            <person name="Liu X."/>
            <person name="Liu J."/>
            <person name="Liu S."/>
            <person name="Lokyitsang T."/>
            <person name="Lokyitsang Y."/>
            <person name="Lubonja R."/>
            <person name="Lui A."/>
            <person name="MacDonald P."/>
            <person name="Magnisalis V."/>
            <person name="Maru K."/>
            <person name="Matthews C."/>
            <person name="McCusker W."/>
            <person name="McDonough S."/>
            <person name="Mehta T."/>
            <person name="Meldrim J."/>
            <person name="Meneus L."/>
            <person name="Mihai O."/>
            <person name="Mihalev A."/>
            <person name="Mihova T."/>
            <person name="Mittelman R."/>
            <person name="Mlenga V."/>
            <person name="Montmayeur A."/>
            <person name="Mulrain L."/>
            <person name="Navidi A."/>
            <person name="Naylor J."/>
            <person name="Negash T."/>
            <person name="Nguyen T."/>
            <person name="Nguyen N."/>
            <person name="Nicol R."/>
            <person name="Norbu C."/>
            <person name="Norbu N."/>
            <person name="Novod N."/>
            <person name="O'Neill B."/>
            <person name="Osman S."/>
            <person name="Markiewicz E."/>
            <person name="Oyono O.L."/>
            <person name="Patti C."/>
            <person name="Phunkhang P."/>
            <person name="Pierre F."/>
            <person name="Priest M."/>
            <person name="Raghuraman S."/>
            <person name="Rege F."/>
            <person name="Reyes R."/>
            <person name="Rise C."/>
            <person name="Rogov P."/>
            <person name="Ross K."/>
            <person name="Ryan E."/>
            <person name="Settipalli S."/>
            <person name="Shea T."/>
            <person name="Sherpa N."/>
            <person name="Shi L."/>
            <person name="Shih D."/>
            <person name="Sparrow T."/>
            <person name="Spaulding J."/>
            <person name="Stalker J."/>
            <person name="Stange-Thomann N."/>
            <person name="Stavropoulos S."/>
            <person name="Stone C."/>
            <person name="Strader C."/>
            <person name="Tesfaye S."/>
            <person name="Thomson T."/>
            <person name="Thoulutsang Y."/>
            <person name="Thoulutsang D."/>
            <person name="Topham K."/>
            <person name="Topping I."/>
            <person name="Tsamla T."/>
            <person name="Vassiliev H."/>
            <person name="Vo A."/>
            <person name="Wangchuk T."/>
            <person name="Wangdi T."/>
            <person name="Weiand M."/>
            <person name="Wilkinson J."/>
            <person name="Wilson A."/>
            <person name="Yadav S."/>
            <person name="Young G."/>
            <person name="Yu Q."/>
            <person name="Zembek L."/>
            <person name="Zhong D."/>
            <person name="Zimmer A."/>
            <person name="Zwirko Z."/>
            <person name="Jaffe D.B."/>
            <person name="Alvarez P."/>
            <person name="Brockman W."/>
            <person name="Butler J."/>
            <person name="Chin C."/>
            <person name="Gnerre S."/>
            <person name="MacCallum I."/>
            <person name="Graves J.A."/>
            <person name="Ponting C.P."/>
            <person name="Breen M."/>
            <person name="Samollow P.B."/>
            <person name="Lander E.S."/>
            <person name="Lindblad-Toh K."/>
        </authorList>
    </citation>
    <scope>NUCLEOTIDE SEQUENCE [LARGE SCALE GENOMIC DNA]</scope>
</reference>
<dbReference type="CTD" id="7850"/>
<dbReference type="GO" id="GO:0009986">
    <property type="term" value="C:cell surface"/>
    <property type="evidence" value="ECO:0000318"/>
    <property type="project" value="GO_Central"/>
</dbReference>
<keyword evidence="11" id="KW-0675">Receptor</keyword>
<evidence type="ECO:0000256" key="5">
    <source>
        <dbReference type="ARBA" id="ARBA00022692"/>
    </source>
</evidence>
<dbReference type="SMART" id="SM00409">
    <property type="entry name" value="IG"/>
    <property type="match status" value="3"/>
</dbReference>
<dbReference type="FunFam" id="2.60.40.10:FF:000188">
    <property type="entry name" value="Interleukin-1 receptor accessory protein-like 1"/>
    <property type="match status" value="1"/>
</dbReference>
<dbReference type="GeneID" id="100017640"/>
<comment type="similarity">
    <text evidence="3">Belongs to the interleukin-1 receptor family.</text>
</comment>
<dbReference type="Ensembl" id="ENSMODT00000002854.4">
    <property type="protein sequence ID" value="ENSMODP00000002798.3"/>
    <property type="gene ID" value="ENSMODG00000002293.4"/>
</dbReference>
<dbReference type="InterPro" id="IPR004074">
    <property type="entry name" value="IL-1_rcpt_I/II-typ"/>
</dbReference>
<evidence type="ECO:0000256" key="13">
    <source>
        <dbReference type="ARBA" id="ARBA00023319"/>
    </source>
</evidence>
<dbReference type="InterPro" id="IPR013783">
    <property type="entry name" value="Ig-like_fold"/>
</dbReference>
<keyword evidence="9 14" id="KW-0472">Membrane</keyword>
<dbReference type="eggNOG" id="ENOG502QVTS">
    <property type="taxonomic scope" value="Eukaryota"/>
</dbReference>
<evidence type="ECO:0000256" key="9">
    <source>
        <dbReference type="ARBA" id="ARBA00023136"/>
    </source>
</evidence>
<evidence type="ECO:0000256" key="4">
    <source>
        <dbReference type="ARBA" id="ARBA00022525"/>
    </source>
</evidence>
<dbReference type="Gene3D" id="2.60.40.10">
    <property type="entry name" value="Immunoglobulins"/>
    <property type="match status" value="3"/>
</dbReference>
<reference evidence="16" key="3">
    <citation type="submission" date="2025-09" db="UniProtKB">
        <authorList>
            <consortium name="Ensembl"/>
        </authorList>
    </citation>
    <scope>IDENTIFICATION</scope>
</reference>
<evidence type="ECO:0000256" key="2">
    <source>
        <dbReference type="ARBA" id="ARBA00004613"/>
    </source>
</evidence>
<dbReference type="InterPro" id="IPR036179">
    <property type="entry name" value="Ig-like_dom_sf"/>
</dbReference>
<reference evidence="16" key="2">
    <citation type="submission" date="2025-08" db="UniProtKB">
        <authorList>
            <consortium name="Ensembl"/>
        </authorList>
    </citation>
    <scope>IDENTIFICATION</scope>
</reference>
<dbReference type="RefSeq" id="XP_007501220.1">
    <property type="nucleotide sequence ID" value="XM_007501158.3"/>
</dbReference>
<dbReference type="AlphaFoldDB" id="F7CBZ9"/>
<sequence>MQNHRPLDTGPQISVSCFQKRYGLFFFLYALVVNVSASSIQLQESTENCQDFGDNFIRFVVEGEPVVLKAPFLRDFFSLPYKLSWHKNDSEKTVLGVGESGRTWIKDNALWIVPASVEDTGTYICTIRNESYCATKSIELKVLKKMTASLHLISYRQTVVSSSPGRLVCPEINDFIQKTNKMEIKWYKDSVLLDESNKKFSILKGSTDCHINNVSLNNSGYYTCELPFVHGNVKYNITRHIKLRVLKKKEDSFPVIILPNKTISTSLGSKLIIPCKAFFGLGPQSTMLLWWTANKTFVDNVYKEGRVKEGQHHKYLENNKSYLEAPLIFDSVEKKDLYTEFVCTARNRLGSQTLHARVKEEPPFSWGIAVAPLSLILLVFVGIWIHRRWKQRSGKAYTPGKSKIISHECQPYTP</sequence>
<dbReference type="PROSITE" id="PS50835">
    <property type="entry name" value="IG_LIKE"/>
    <property type="match status" value="2"/>
</dbReference>
<evidence type="ECO:0000256" key="12">
    <source>
        <dbReference type="ARBA" id="ARBA00023180"/>
    </source>
</evidence>
<dbReference type="KEGG" id="mdo:100017640"/>
<dbReference type="PANTHER" id="PTHR11890:SF3">
    <property type="entry name" value="INTERLEUKIN-1 RECEPTOR TYPE 2"/>
    <property type="match status" value="1"/>
</dbReference>
<dbReference type="InParanoid" id="F7CBZ9"/>
<accession>F7CBZ9</accession>
<evidence type="ECO:0000256" key="1">
    <source>
        <dbReference type="ARBA" id="ARBA00004479"/>
    </source>
</evidence>
<evidence type="ECO:0000313" key="17">
    <source>
        <dbReference type="Proteomes" id="UP000002280"/>
    </source>
</evidence>
<comment type="subcellular location">
    <subcellularLocation>
        <location evidence="1">Membrane</location>
        <topology evidence="1">Single-pass type I membrane protein</topology>
    </subcellularLocation>
    <subcellularLocation>
        <location evidence="2">Secreted</location>
    </subcellularLocation>
</comment>
<dbReference type="CDD" id="cd05897">
    <property type="entry name" value="Ig2_IL1R2_like"/>
    <property type="match status" value="1"/>
</dbReference>
<dbReference type="Bgee" id="ENSMODG00000002293">
    <property type="expression patterns" value="Expressed in uterine wall and 11 other cell types or tissues"/>
</dbReference>
<dbReference type="PRINTS" id="PR01539">
    <property type="entry name" value="INTRLEUKN1R2"/>
</dbReference>
<feature type="domain" description="Ig-like" evidence="15">
    <location>
        <begin position="11"/>
        <end position="141"/>
    </location>
</feature>
<dbReference type="InterPro" id="IPR007110">
    <property type="entry name" value="Ig-like_dom"/>
</dbReference>
<dbReference type="GO" id="GO:0007166">
    <property type="term" value="P:cell surface receptor signaling pathway"/>
    <property type="evidence" value="ECO:0000318"/>
    <property type="project" value="GO_Central"/>
</dbReference>
<keyword evidence="7" id="KW-0677">Repeat</keyword>
<dbReference type="PRINTS" id="PR01536">
    <property type="entry name" value="INTRLKN1R12F"/>
</dbReference>
<dbReference type="STRING" id="13616.ENSMODP00000002798"/>
<keyword evidence="17" id="KW-1185">Reference proteome</keyword>
<evidence type="ECO:0000256" key="3">
    <source>
        <dbReference type="ARBA" id="ARBA00009752"/>
    </source>
</evidence>
<dbReference type="OMA" id="LLWWTAN"/>
<keyword evidence="5 14" id="KW-0812">Transmembrane</keyword>
<keyword evidence="10" id="KW-1015">Disulfide bond</keyword>
<protein>
    <submittedName>
        <fullName evidence="16">Interleukin 1 receptor type 2</fullName>
    </submittedName>
</protein>
<evidence type="ECO:0000256" key="8">
    <source>
        <dbReference type="ARBA" id="ARBA00022989"/>
    </source>
</evidence>
<evidence type="ECO:0000256" key="11">
    <source>
        <dbReference type="ARBA" id="ARBA00023170"/>
    </source>
</evidence>
<keyword evidence="8 14" id="KW-1133">Transmembrane helix</keyword>
<evidence type="ECO:0000313" key="16">
    <source>
        <dbReference type="Ensembl" id="ENSMODP00000002798.3"/>
    </source>
</evidence>
<gene>
    <name evidence="16" type="primary">IL1R2</name>
</gene>
<keyword evidence="6" id="KW-0732">Signal</keyword>
<dbReference type="GO" id="GO:0005886">
    <property type="term" value="C:plasma membrane"/>
    <property type="evidence" value="ECO:0000318"/>
    <property type="project" value="GO_Central"/>
</dbReference>
<keyword evidence="13" id="KW-0393">Immunoglobulin domain</keyword>
<dbReference type="FunCoup" id="F7CBZ9">
    <property type="interactions" value="512"/>
</dbReference>
<dbReference type="SUPFAM" id="SSF48726">
    <property type="entry name" value="Immunoglobulin"/>
    <property type="match status" value="3"/>
</dbReference>
<keyword evidence="4" id="KW-0964">Secreted</keyword>
<dbReference type="Proteomes" id="UP000002280">
    <property type="component" value="Chromosome 7"/>
</dbReference>
<feature type="transmembrane region" description="Helical" evidence="14">
    <location>
        <begin position="364"/>
        <end position="385"/>
    </location>
</feature>
<dbReference type="InterPro" id="IPR013151">
    <property type="entry name" value="Immunoglobulin_dom"/>
</dbReference>
<dbReference type="InterPro" id="IPR004077">
    <property type="entry name" value="IL-1_rcpt_II-typ"/>
</dbReference>
<dbReference type="HOGENOM" id="CLU_051287_0_0_1"/>
<dbReference type="Pfam" id="PF00047">
    <property type="entry name" value="ig"/>
    <property type="match status" value="1"/>
</dbReference>
<evidence type="ECO:0000259" key="15">
    <source>
        <dbReference type="PROSITE" id="PS50835"/>
    </source>
</evidence>
<dbReference type="GO" id="GO:0005576">
    <property type="term" value="C:extracellular region"/>
    <property type="evidence" value="ECO:0007669"/>
    <property type="project" value="UniProtKB-SubCell"/>
</dbReference>